<name>A0ACC5RJW6_ENTAG</name>
<accession>A0ACC5RJW6</accession>
<organism evidence="1 2">
    <name type="scientific">Enterobacter agglomerans</name>
    <name type="common">Erwinia herbicola</name>
    <name type="synonym">Pantoea agglomerans</name>
    <dbReference type="NCBI Taxonomy" id="549"/>
    <lineage>
        <taxon>Bacteria</taxon>
        <taxon>Pseudomonadati</taxon>
        <taxon>Pseudomonadota</taxon>
        <taxon>Gammaproteobacteria</taxon>
        <taxon>Enterobacterales</taxon>
        <taxon>Erwiniaceae</taxon>
        <taxon>Pantoea</taxon>
        <taxon>Pantoea agglomerans group</taxon>
    </lineage>
</organism>
<gene>
    <name evidence="1" type="ORF">JJL49_07020</name>
</gene>
<reference evidence="1" key="1">
    <citation type="submission" date="2021-01" db="EMBL/GenBank/DDBJ databases">
        <title>Draft genome of Pantoea agglomerans Eh 335.</title>
        <authorList>
            <person name="Emsley S.A."/>
            <person name="Oline D.K."/>
            <person name="Saw J.H."/>
            <person name="Ushijima B."/>
            <person name="Videau P."/>
            <person name="Koyack M.J."/>
        </authorList>
    </citation>
    <scope>NUCLEOTIDE SEQUENCE</scope>
    <source>
        <strain evidence="1">Eh 335</strain>
    </source>
</reference>
<protein>
    <submittedName>
        <fullName evidence="1">Uncharacterized protein</fullName>
    </submittedName>
</protein>
<dbReference type="EMBL" id="JAEOXF010000003">
    <property type="protein sequence ID" value="MBK4724975.1"/>
    <property type="molecule type" value="Genomic_DNA"/>
</dbReference>
<comment type="caution">
    <text evidence="1">The sequence shown here is derived from an EMBL/GenBank/DDBJ whole genome shotgun (WGS) entry which is preliminary data.</text>
</comment>
<dbReference type="Proteomes" id="UP000633731">
    <property type="component" value="Unassembled WGS sequence"/>
</dbReference>
<evidence type="ECO:0000313" key="2">
    <source>
        <dbReference type="Proteomes" id="UP000633731"/>
    </source>
</evidence>
<proteinExistence type="predicted"/>
<sequence length="179" mass="19510">MKRLVYVFCIFILTFINQGWATDINVHISGNVIFPPCKLSIGDGFEININKISENYNNENPVAGGKIIVLNCGYYTGTPYVSIDGDSLPGAPSHILRLHRLSDEESAIGVEFYQGYPGNGGIKILLGGDPYKNKITSGFIAGSQSQPQFLLTAVIFRLADKVLLPGRYVGTATMTISYL</sequence>
<evidence type="ECO:0000313" key="1">
    <source>
        <dbReference type="EMBL" id="MBK4724975.1"/>
    </source>
</evidence>
<keyword evidence="2" id="KW-1185">Reference proteome</keyword>